<sequence>MLGYKGIACTKAEFNPSRAGKIRFVNRYRAWWIGGLAADRQHLLLNVQQVRGRLDAAANVAVIRSGLKIWYLFESIKPLYLGTGVWFCY</sequence>
<accession>A0A177NJI7</accession>
<dbReference type="RefSeq" id="WP_064040049.1">
    <property type="nucleotide sequence ID" value="NZ_LUUJ01000062.1"/>
</dbReference>
<evidence type="ECO:0000313" key="1">
    <source>
        <dbReference type="EMBL" id="OAI18051.1"/>
    </source>
</evidence>
<dbReference type="AlphaFoldDB" id="A0A177NJI7"/>
<proteinExistence type="predicted"/>
<comment type="caution">
    <text evidence="1">The sequence shown here is derived from an EMBL/GenBank/DDBJ whole genome shotgun (WGS) entry which is preliminary data.</text>
</comment>
<gene>
    <name evidence="1" type="ORF">A1507_09900</name>
</gene>
<organism evidence="1 2">
    <name type="scientific">Methylomonas koyamae</name>
    <dbReference type="NCBI Taxonomy" id="702114"/>
    <lineage>
        <taxon>Bacteria</taxon>
        <taxon>Pseudomonadati</taxon>
        <taxon>Pseudomonadota</taxon>
        <taxon>Gammaproteobacteria</taxon>
        <taxon>Methylococcales</taxon>
        <taxon>Methylococcaceae</taxon>
        <taxon>Methylomonas</taxon>
    </lineage>
</organism>
<reference evidence="1 2" key="1">
    <citation type="submission" date="2016-03" db="EMBL/GenBank/DDBJ databases">
        <authorList>
            <person name="Ploux O."/>
        </authorList>
    </citation>
    <scope>NUCLEOTIDE SEQUENCE [LARGE SCALE GENOMIC DNA]</scope>
    <source>
        <strain evidence="1 2">R-45378</strain>
    </source>
</reference>
<dbReference type="Proteomes" id="UP000077857">
    <property type="component" value="Unassembled WGS sequence"/>
</dbReference>
<protein>
    <submittedName>
        <fullName evidence="1">Uncharacterized protein</fullName>
    </submittedName>
</protein>
<name>A0A177NJI7_9GAMM</name>
<dbReference type="EMBL" id="LUUJ01000062">
    <property type="protein sequence ID" value="OAI18051.1"/>
    <property type="molecule type" value="Genomic_DNA"/>
</dbReference>
<evidence type="ECO:0000313" key="2">
    <source>
        <dbReference type="Proteomes" id="UP000077857"/>
    </source>
</evidence>